<dbReference type="InterPro" id="IPR005112">
    <property type="entry name" value="dDENN_dom"/>
</dbReference>
<dbReference type="GO" id="GO:0032483">
    <property type="term" value="P:regulation of Rab protein signal transduction"/>
    <property type="evidence" value="ECO:0007669"/>
    <property type="project" value="TreeGrafter"/>
</dbReference>
<dbReference type="EMBL" id="GEZM01001416">
    <property type="protein sequence ID" value="JAV97793.1"/>
    <property type="molecule type" value="Transcribed_RNA"/>
</dbReference>
<dbReference type="SMART" id="SM00799">
    <property type="entry name" value="DENN"/>
    <property type="match status" value="1"/>
</dbReference>
<dbReference type="EMBL" id="GEZM01001408">
    <property type="protein sequence ID" value="JAV97824.1"/>
    <property type="molecule type" value="Transcribed_RNA"/>
</dbReference>
<evidence type="ECO:0000259" key="1">
    <source>
        <dbReference type="PROSITE" id="PS50211"/>
    </source>
</evidence>
<dbReference type="Pfam" id="PF03456">
    <property type="entry name" value="uDENN"/>
    <property type="match status" value="1"/>
</dbReference>
<dbReference type="AlphaFoldDB" id="A0A1Y1NIW7"/>
<name>A0A1Y1NIW7_PHOPY</name>
<reference evidence="2" key="1">
    <citation type="journal article" date="2016" name="Sci. Rep.">
        <title>Molecular characterization of firefly nuptial gifts: a multi-omics approach sheds light on postcopulatory sexual selection.</title>
        <authorList>
            <person name="Al-Wathiqui N."/>
            <person name="Fallon T.R."/>
            <person name="South A."/>
            <person name="Weng J.K."/>
            <person name="Lewis S.M."/>
        </authorList>
    </citation>
    <scope>NUCLEOTIDE SEQUENCE</scope>
</reference>
<dbReference type="GO" id="GO:0031410">
    <property type="term" value="C:cytoplasmic vesicle"/>
    <property type="evidence" value="ECO:0007669"/>
    <property type="project" value="TreeGrafter"/>
</dbReference>
<dbReference type="Pfam" id="PF02141">
    <property type="entry name" value="DENN"/>
    <property type="match status" value="1"/>
</dbReference>
<proteinExistence type="predicted"/>
<dbReference type="SMART" id="SM00800">
    <property type="entry name" value="uDENN"/>
    <property type="match status" value="1"/>
</dbReference>
<accession>A0A1Y1NIW7</accession>
<feature type="domain" description="UDENN" evidence="1">
    <location>
        <begin position="6"/>
        <end position="436"/>
    </location>
</feature>
<dbReference type="FunFam" id="3.30.450.200:FF:000004">
    <property type="entry name" value="SET binding factor 2"/>
    <property type="match status" value="1"/>
</dbReference>
<protein>
    <recommendedName>
        <fullName evidence="1">UDENN domain-containing protein</fullName>
    </recommendedName>
</protein>
<dbReference type="InterPro" id="IPR005113">
    <property type="entry name" value="uDENN_dom"/>
</dbReference>
<sequence>MSRLADYFVVVGYDHEKERSGISSGIILQRFPEKDWPDTPFIEGIEWFCQPQGWALSTDRQEPQFFVSVLTDIDANRHYCACLCFNETVSITPSKPVDEEEDAVEGETALVRPLPTITHHSIMYAPKCLVLVSRLDYIETFRNCLGIIYTVYIENVGVPLETLVGNIIGCIQVPPPGGPQVRFSIGAGDRQALQPPISPSLPVTHTSVNLLFQQLGIRNVLVLFCAIMTEHKILFHSKSYNRLTEACRALTALMYPFRYNHVYIPLLPAPLVEVLSTPTPFVIGVHSSLKTEVSDMMDVIVADLDGGSISVPDGVSLPLLPEPLLSNTQEALSLILQPELGSADYAFPPLAVRAPQPVMLDKEIRAVFMRAFAQLLQGYRSCLTLIRIHPKPVITFHKAAFLGERNLIDCDFSTRVLDCMFFTSFVSERGPPWRPCDVWDELYSNFGELFKLEVQDSRMLLMHIQELAQQLYTNENPNPQSYAQKILVPPEGAFARIHQPSFRVINPGQVQAIIAEGLAKNNLKSRLVYFYPKSI</sequence>
<dbReference type="InterPro" id="IPR001194">
    <property type="entry name" value="cDENN_dom"/>
</dbReference>
<dbReference type="GO" id="GO:0005085">
    <property type="term" value="F:guanyl-nucleotide exchange factor activity"/>
    <property type="evidence" value="ECO:0007669"/>
    <property type="project" value="UniProtKB-ARBA"/>
</dbReference>
<dbReference type="PROSITE" id="PS50211">
    <property type="entry name" value="DENN"/>
    <property type="match status" value="1"/>
</dbReference>
<dbReference type="Gene3D" id="3.30.450.200">
    <property type="match status" value="1"/>
</dbReference>
<dbReference type="SMART" id="SM00801">
    <property type="entry name" value="dDENN"/>
    <property type="match status" value="1"/>
</dbReference>
<organism evidence="2">
    <name type="scientific">Photinus pyralis</name>
    <name type="common">Common eastern firefly</name>
    <name type="synonym">Lampyris pyralis</name>
    <dbReference type="NCBI Taxonomy" id="7054"/>
    <lineage>
        <taxon>Eukaryota</taxon>
        <taxon>Metazoa</taxon>
        <taxon>Ecdysozoa</taxon>
        <taxon>Arthropoda</taxon>
        <taxon>Hexapoda</taxon>
        <taxon>Insecta</taxon>
        <taxon>Pterygota</taxon>
        <taxon>Neoptera</taxon>
        <taxon>Endopterygota</taxon>
        <taxon>Coleoptera</taxon>
        <taxon>Polyphaga</taxon>
        <taxon>Elateriformia</taxon>
        <taxon>Elateroidea</taxon>
        <taxon>Lampyridae</taxon>
        <taxon>Lampyrinae</taxon>
        <taxon>Photinus</taxon>
    </lineage>
</organism>
<dbReference type="Gene3D" id="3.40.50.11500">
    <property type="match status" value="1"/>
</dbReference>
<dbReference type="PANTHER" id="PTHR12296:SF16">
    <property type="entry name" value="C-MYC PROMOTER-BINDING PROTEIN"/>
    <property type="match status" value="1"/>
</dbReference>
<dbReference type="InterPro" id="IPR051696">
    <property type="entry name" value="DENN_Domain_GEFs"/>
</dbReference>
<evidence type="ECO:0000313" key="2">
    <source>
        <dbReference type="EMBL" id="JAV97853.1"/>
    </source>
</evidence>
<dbReference type="EMBL" id="GEZM01001401">
    <property type="protein sequence ID" value="JAV97853.1"/>
    <property type="molecule type" value="Transcribed_RNA"/>
</dbReference>
<dbReference type="InterPro" id="IPR037516">
    <property type="entry name" value="Tripartite_DENN"/>
</dbReference>
<dbReference type="EMBL" id="GEZM01001414">
    <property type="protein sequence ID" value="JAV97799.1"/>
    <property type="molecule type" value="Transcribed_RNA"/>
</dbReference>
<dbReference type="PANTHER" id="PTHR12296">
    <property type="entry name" value="DENN DOMAIN-CONTAINING PROTEIN 4"/>
    <property type="match status" value="1"/>
</dbReference>
<dbReference type="FunFam" id="3.40.50.11500:FF:000006">
    <property type="entry name" value="SET binding factor 2"/>
    <property type="match status" value="1"/>
</dbReference>
<dbReference type="InterPro" id="IPR043153">
    <property type="entry name" value="DENN_C"/>
</dbReference>